<evidence type="ECO:0000259" key="7">
    <source>
        <dbReference type="PROSITE" id="PS51352"/>
    </source>
</evidence>
<dbReference type="CDD" id="cd02956">
    <property type="entry name" value="ybbN"/>
    <property type="match status" value="1"/>
</dbReference>
<dbReference type="InterPro" id="IPR013766">
    <property type="entry name" value="Thioredoxin_domain"/>
</dbReference>
<gene>
    <name evidence="8" type="primary">trx</name>
    <name evidence="8" type="ORF">CPBF424_30440</name>
</gene>
<dbReference type="PRINTS" id="PR00421">
    <property type="entry name" value="THIOREDOXIN"/>
</dbReference>
<keyword evidence="4" id="KW-1015">Disulfide bond</keyword>
<feature type="domain" description="Thioredoxin" evidence="7">
    <location>
        <begin position="39"/>
        <end position="153"/>
    </location>
</feature>
<sequence>MTAGSMAADRAPARLATASLVSARFATITSHCCRNHFWKPMSDKPHVFDATTDTFETEVLQKSLTTPVLVDFWATWCGPCKSLTPILEKLAADYNGAFELAKVDVDKEQQIAAAFQIRSVPTVFLVKGGELVDGFPGAMPEGQVREFLTQHGVLPAEAQVVEDLPPAPLEPQDQVAALREAIAAEPDKDELKLDLALALLKTGDTTEAEQLIDALPANLATDDRAVRAKARLGFANVLKDAPDADTLQAAVAANGADLRARHLLGVRHLLDGNDEAALEQFLDMLRQDRGFDDNLPRRSLIDAFRVIEDEDLVGRYRRKMSSLVF</sequence>
<dbReference type="GO" id="GO:0015035">
    <property type="term" value="F:protein-disulfide reductase activity"/>
    <property type="evidence" value="ECO:0007669"/>
    <property type="project" value="UniProtKB-UniRule"/>
</dbReference>
<proteinExistence type="inferred from homology"/>
<dbReference type="Pfam" id="PF14561">
    <property type="entry name" value="TPR_20"/>
    <property type="match status" value="1"/>
</dbReference>
<evidence type="ECO:0000256" key="6">
    <source>
        <dbReference type="NCBIfam" id="TIGR01068"/>
    </source>
</evidence>
<dbReference type="NCBIfam" id="TIGR01068">
    <property type="entry name" value="thioredoxin"/>
    <property type="match status" value="1"/>
</dbReference>
<dbReference type="SUPFAM" id="SSF52833">
    <property type="entry name" value="Thioredoxin-like"/>
    <property type="match status" value="1"/>
</dbReference>
<evidence type="ECO:0000256" key="1">
    <source>
        <dbReference type="ARBA" id="ARBA00008987"/>
    </source>
</evidence>
<dbReference type="AlphaFoldDB" id="A0AA46CAD9"/>
<dbReference type="EMBL" id="UIHB01000005">
    <property type="protein sequence ID" value="SUZ29207.1"/>
    <property type="molecule type" value="Genomic_DNA"/>
</dbReference>
<dbReference type="GO" id="GO:0005737">
    <property type="term" value="C:cytoplasm"/>
    <property type="evidence" value="ECO:0007669"/>
    <property type="project" value="TreeGrafter"/>
</dbReference>
<keyword evidence="3" id="KW-0249">Electron transport</keyword>
<protein>
    <recommendedName>
        <fullName evidence="6">Thioredoxin</fullName>
    </recommendedName>
</protein>
<dbReference type="InterPro" id="IPR017937">
    <property type="entry name" value="Thioredoxin_CS"/>
</dbReference>
<keyword evidence="2" id="KW-0813">Transport</keyword>
<dbReference type="Pfam" id="PF00085">
    <property type="entry name" value="Thioredoxin"/>
    <property type="match status" value="1"/>
</dbReference>
<dbReference type="Gene3D" id="3.40.30.10">
    <property type="entry name" value="Glutaredoxin"/>
    <property type="match status" value="1"/>
</dbReference>
<dbReference type="Gene3D" id="1.25.40.10">
    <property type="entry name" value="Tetratricopeptide repeat domain"/>
    <property type="match status" value="2"/>
</dbReference>
<name>A0AA46CAD9_9XANT</name>
<dbReference type="PANTHER" id="PTHR45663:SF11">
    <property type="entry name" value="GEO12009P1"/>
    <property type="match status" value="1"/>
</dbReference>
<reference evidence="8 9" key="1">
    <citation type="submission" date="2018-06" db="EMBL/GenBank/DDBJ databases">
        <authorList>
            <person name="Pothier F. J."/>
        </authorList>
    </citation>
    <scope>NUCLEOTIDE SEQUENCE [LARGE SCALE GENOMIC DNA]</scope>
    <source>
        <strain evidence="8 9">CPBF 424</strain>
    </source>
</reference>
<evidence type="ECO:0000256" key="2">
    <source>
        <dbReference type="ARBA" id="ARBA00022448"/>
    </source>
</evidence>
<dbReference type="Proteomes" id="UP000254168">
    <property type="component" value="Unassembled WGS sequence"/>
</dbReference>
<dbReference type="GO" id="GO:0006950">
    <property type="term" value="P:response to stress"/>
    <property type="evidence" value="ECO:0007669"/>
    <property type="project" value="UniProtKB-ARBA"/>
</dbReference>
<dbReference type="Pfam" id="PF14559">
    <property type="entry name" value="TPR_19"/>
    <property type="match status" value="1"/>
</dbReference>
<dbReference type="SUPFAM" id="SSF48452">
    <property type="entry name" value="TPR-like"/>
    <property type="match status" value="1"/>
</dbReference>
<comment type="similarity">
    <text evidence="1">Belongs to the thioredoxin family.</text>
</comment>
<dbReference type="FunFam" id="3.40.30.10:FF:000001">
    <property type="entry name" value="Thioredoxin"/>
    <property type="match status" value="1"/>
</dbReference>
<dbReference type="PROSITE" id="PS51352">
    <property type="entry name" value="THIOREDOXIN_2"/>
    <property type="match status" value="1"/>
</dbReference>
<keyword evidence="9" id="KW-1185">Reference proteome</keyword>
<dbReference type="InterPro" id="IPR005746">
    <property type="entry name" value="Thioredoxin"/>
</dbReference>
<comment type="caution">
    <text evidence="8">The sequence shown here is derived from an EMBL/GenBank/DDBJ whole genome shotgun (WGS) entry which is preliminary data.</text>
</comment>
<evidence type="ECO:0000313" key="9">
    <source>
        <dbReference type="Proteomes" id="UP000254168"/>
    </source>
</evidence>
<accession>A0AA46CAD9</accession>
<organism evidence="8 9">
    <name type="scientific">Xanthomonas euroxanthea</name>
    <dbReference type="NCBI Taxonomy" id="2259622"/>
    <lineage>
        <taxon>Bacteria</taxon>
        <taxon>Pseudomonadati</taxon>
        <taxon>Pseudomonadota</taxon>
        <taxon>Gammaproteobacteria</taxon>
        <taxon>Lysobacterales</taxon>
        <taxon>Lysobacteraceae</taxon>
        <taxon>Xanthomonas</taxon>
    </lineage>
</organism>
<evidence type="ECO:0000256" key="5">
    <source>
        <dbReference type="ARBA" id="ARBA00023284"/>
    </source>
</evidence>
<evidence type="ECO:0000256" key="3">
    <source>
        <dbReference type="ARBA" id="ARBA00022982"/>
    </source>
</evidence>
<evidence type="ECO:0000313" key="8">
    <source>
        <dbReference type="EMBL" id="SUZ29207.1"/>
    </source>
</evidence>
<keyword evidence="5" id="KW-0676">Redox-active center</keyword>
<dbReference type="InterPro" id="IPR011990">
    <property type="entry name" value="TPR-like_helical_dom_sf"/>
</dbReference>
<evidence type="ECO:0000256" key="4">
    <source>
        <dbReference type="ARBA" id="ARBA00023157"/>
    </source>
</evidence>
<dbReference type="PANTHER" id="PTHR45663">
    <property type="entry name" value="GEO12009P1"/>
    <property type="match status" value="1"/>
</dbReference>
<dbReference type="PROSITE" id="PS00194">
    <property type="entry name" value="THIOREDOXIN_1"/>
    <property type="match status" value="1"/>
</dbReference>
<dbReference type="InterPro" id="IPR036249">
    <property type="entry name" value="Thioredoxin-like_sf"/>
</dbReference>